<evidence type="ECO:0000259" key="2">
    <source>
        <dbReference type="PROSITE" id="PS50106"/>
    </source>
</evidence>
<protein>
    <recommendedName>
        <fullName evidence="2">PDZ domain-containing protein</fullName>
    </recommendedName>
</protein>
<dbReference type="InterPro" id="IPR036034">
    <property type="entry name" value="PDZ_sf"/>
</dbReference>
<dbReference type="InterPro" id="IPR001478">
    <property type="entry name" value="PDZ"/>
</dbReference>
<dbReference type="SUPFAM" id="SSF50156">
    <property type="entry name" value="PDZ domain-like"/>
    <property type="match status" value="1"/>
</dbReference>
<dbReference type="PROSITE" id="PS50106">
    <property type="entry name" value="PDZ"/>
    <property type="match status" value="1"/>
</dbReference>
<keyword evidence="1" id="KW-1133">Transmembrane helix</keyword>
<gene>
    <name evidence="3" type="ORF">FC89_GL000722</name>
</gene>
<accession>A0A0R1VRR8</accession>
<feature type="transmembrane region" description="Helical" evidence="1">
    <location>
        <begin position="13"/>
        <end position="30"/>
    </location>
</feature>
<name>A0A0R1VRR8_9LACO</name>
<dbReference type="PATRIC" id="fig|1423750.3.peg.742"/>
<organism evidence="3 4">
    <name type="scientific">Liquorilactobacillus ghanensis DSM 18630</name>
    <dbReference type="NCBI Taxonomy" id="1423750"/>
    <lineage>
        <taxon>Bacteria</taxon>
        <taxon>Bacillati</taxon>
        <taxon>Bacillota</taxon>
        <taxon>Bacilli</taxon>
        <taxon>Lactobacillales</taxon>
        <taxon>Lactobacillaceae</taxon>
        <taxon>Liquorilactobacillus</taxon>
    </lineage>
</organism>
<comment type="caution">
    <text evidence="3">The sequence shown here is derived from an EMBL/GenBank/DDBJ whole genome shotgun (WGS) entry which is preliminary data.</text>
</comment>
<keyword evidence="1" id="KW-0472">Membrane</keyword>
<dbReference type="GeneID" id="98318753"/>
<dbReference type="STRING" id="1423750.FC89_GL000722"/>
<evidence type="ECO:0000313" key="3">
    <source>
        <dbReference type="EMBL" id="KRM06571.1"/>
    </source>
</evidence>
<evidence type="ECO:0000313" key="4">
    <source>
        <dbReference type="Proteomes" id="UP000051451"/>
    </source>
</evidence>
<feature type="transmembrane region" description="Helical" evidence="1">
    <location>
        <begin position="210"/>
        <end position="231"/>
    </location>
</feature>
<feature type="transmembrane region" description="Helical" evidence="1">
    <location>
        <begin position="75"/>
        <end position="94"/>
    </location>
</feature>
<feature type="domain" description="PDZ" evidence="2">
    <location>
        <begin position="308"/>
        <end position="350"/>
    </location>
</feature>
<feature type="transmembrane region" description="Helical" evidence="1">
    <location>
        <begin position="101"/>
        <end position="118"/>
    </location>
</feature>
<feature type="transmembrane region" description="Helical" evidence="1">
    <location>
        <begin position="182"/>
        <end position="204"/>
    </location>
</feature>
<dbReference type="Gene3D" id="2.30.42.10">
    <property type="match status" value="1"/>
</dbReference>
<keyword evidence="1" id="KW-0812">Transmembrane</keyword>
<dbReference type="Pfam" id="PF13180">
    <property type="entry name" value="PDZ_2"/>
    <property type="match status" value="1"/>
</dbReference>
<keyword evidence="4" id="KW-1185">Reference proteome</keyword>
<reference evidence="3 4" key="1">
    <citation type="journal article" date="2015" name="Genome Announc.">
        <title>Expanding the biotechnology potential of lactobacilli through comparative genomics of 213 strains and associated genera.</title>
        <authorList>
            <person name="Sun Z."/>
            <person name="Harris H.M."/>
            <person name="McCann A."/>
            <person name="Guo C."/>
            <person name="Argimon S."/>
            <person name="Zhang W."/>
            <person name="Yang X."/>
            <person name="Jeffery I.B."/>
            <person name="Cooney J.C."/>
            <person name="Kagawa T.F."/>
            <person name="Liu W."/>
            <person name="Song Y."/>
            <person name="Salvetti E."/>
            <person name="Wrobel A."/>
            <person name="Rasinkangas P."/>
            <person name="Parkhill J."/>
            <person name="Rea M.C."/>
            <person name="O'Sullivan O."/>
            <person name="Ritari J."/>
            <person name="Douillard F.P."/>
            <person name="Paul Ross R."/>
            <person name="Yang R."/>
            <person name="Briner A.E."/>
            <person name="Felis G.E."/>
            <person name="de Vos W.M."/>
            <person name="Barrangou R."/>
            <person name="Klaenhammer T.R."/>
            <person name="Caufield P.W."/>
            <person name="Cui Y."/>
            <person name="Zhang H."/>
            <person name="O'Toole P.W."/>
        </authorList>
    </citation>
    <scope>NUCLEOTIDE SEQUENCE [LARGE SCALE GENOMIC DNA]</scope>
    <source>
        <strain evidence="3 4">DSM 18630</strain>
    </source>
</reference>
<evidence type="ECO:0000256" key="1">
    <source>
        <dbReference type="SAM" id="Phobius"/>
    </source>
</evidence>
<dbReference type="AlphaFoldDB" id="A0A0R1VRR8"/>
<proteinExistence type="predicted"/>
<dbReference type="EMBL" id="AZGB01000015">
    <property type="protein sequence ID" value="KRM06571.1"/>
    <property type="molecule type" value="Genomic_DNA"/>
</dbReference>
<dbReference type="RefSeq" id="WP_057871477.1">
    <property type="nucleotide sequence ID" value="NZ_AZGB01000015.1"/>
</dbReference>
<dbReference type="OrthoDB" id="198399at2"/>
<feature type="transmembrane region" description="Helical" evidence="1">
    <location>
        <begin position="138"/>
        <end position="161"/>
    </location>
</feature>
<dbReference type="Proteomes" id="UP000051451">
    <property type="component" value="Unassembled WGS sequence"/>
</dbReference>
<sequence length="388" mass="44234">MVLEAIKNFLLQPVVWLAILSIGVTYARRISFERKQFRIAINRDFFEGRHFIKNFFLLGIIGSLITILIGVMLPWQWIIIYQVLMVIAVLIYPFFKIDSAFFWWISLLLLGGLSLFSAELANLLPSSIKQQVLLSHSALATSSAALLFIAALFLVAKWLMLKRYQSMEISPVIKNGKRGRRLVFYSWQDLALVPLVCLVPSGTLTNFLPGWFFITIAHHQFQLFILPAIISSGFKFWRQSAQATYRFEKRELLELLLAFLVGAGLCYIFPAIFEIIIIVLLLLSVVAMILKRRFERKENNWYVETHDGVRVIAVQPNTPAAKMKIQPGDEILTCNGLTVHSESELYAALKTDATFCRFKLRNYAGELKLAQGAIYADSPHEIGLVIFH</sequence>
<feature type="transmembrane region" description="Helical" evidence="1">
    <location>
        <begin position="51"/>
        <end position="69"/>
    </location>
</feature>
<feature type="transmembrane region" description="Helical" evidence="1">
    <location>
        <begin position="252"/>
        <end position="269"/>
    </location>
</feature>